<dbReference type="AlphaFoldDB" id="A0A1W1CF10"/>
<dbReference type="InterPro" id="IPR027417">
    <property type="entry name" value="P-loop_NTPase"/>
</dbReference>
<protein>
    <submittedName>
        <fullName evidence="3">ATPase</fullName>
    </submittedName>
</protein>
<accession>A0A1W1CF10</accession>
<dbReference type="PANTHER" id="PTHR43566:SF2">
    <property type="entry name" value="DUF4143 DOMAIN-CONTAINING PROTEIN"/>
    <property type="match status" value="1"/>
</dbReference>
<feature type="domain" description="AAA" evidence="1">
    <location>
        <begin position="19"/>
        <end position="131"/>
    </location>
</feature>
<evidence type="ECO:0000313" key="3">
    <source>
        <dbReference type="EMBL" id="SFV64428.1"/>
    </source>
</evidence>
<dbReference type="PANTHER" id="PTHR43566">
    <property type="entry name" value="CONSERVED PROTEIN"/>
    <property type="match status" value="1"/>
</dbReference>
<dbReference type="InterPro" id="IPR041682">
    <property type="entry name" value="AAA_14"/>
</dbReference>
<sequence>MYKRSIEDILKEALSISPSVLLSGARQVGKSTLCISLNKNYKVFDNLSERASAQSDPIGYVSLLPTPITLDEIQKVPQLLEGIKIAIDKQRINGTFLLTGSANVLDMKRTKDTLAGRIIEIPMWTLSQKELHHKPNENIIDRLFSHGVEGLNLTSISHEKLFSAIVNGGYPEITKIASKRAKSLWFNAYISTYVERDIRDVGELRDISAFIRFYNIIAPRSCGLVNKSDLAVDANLSEATISNYLSMLEMIYQIKLVQPYSANISKRFIKSPKLFMTDSGLFSHLLDIHTPEELNNSSHKGDIVETFVFSELLKHISYSQIQPKLYHYRTNDKKEIDFIIEKVDKIFAIEVKSSQGIKRDAFKHIIDFQKKSSKKIVGIVFYAGDSILSFGDKENQRFALPLNIFF</sequence>
<dbReference type="Pfam" id="PF13173">
    <property type="entry name" value="AAA_14"/>
    <property type="match status" value="1"/>
</dbReference>
<organism evidence="3">
    <name type="scientific">hydrothermal vent metagenome</name>
    <dbReference type="NCBI Taxonomy" id="652676"/>
    <lineage>
        <taxon>unclassified sequences</taxon>
        <taxon>metagenomes</taxon>
        <taxon>ecological metagenomes</taxon>
    </lineage>
</organism>
<evidence type="ECO:0000259" key="2">
    <source>
        <dbReference type="Pfam" id="PF13635"/>
    </source>
</evidence>
<evidence type="ECO:0000259" key="1">
    <source>
        <dbReference type="Pfam" id="PF13173"/>
    </source>
</evidence>
<feature type="domain" description="DUF4143" evidence="2">
    <location>
        <begin position="195"/>
        <end position="354"/>
    </location>
</feature>
<dbReference type="SUPFAM" id="SSF52540">
    <property type="entry name" value="P-loop containing nucleoside triphosphate hydrolases"/>
    <property type="match status" value="1"/>
</dbReference>
<name>A0A1W1CF10_9ZZZZ</name>
<gene>
    <name evidence="3" type="ORF">MNB_SV-13-2112</name>
</gene>
<dbReference type="InterPro" id="IPR025420">
    <property type="entry name" value="DUF4143"/>
</dbReference>
<reference evidence="3" key="1">
    <citation type="submission" date="2016-10" db="EMBL/GenBank/DDBJ databases">
        <authorList>
            <person name="de Groot N.N."/>
        </authorList>
    </citation>
    <scope>NUCLEOTIDE SEQUENCE</scope>
</reference>
<dbReference type="Pfam" id="PF13635">
    <property type="entry name" value="DUF4143"/>
    <property type="match status" value="1"/>
</dbReference>
<proteinExistence type="predicted"/>
<dbReference type="EMBL" id="FPHM01000084">
    <property type="protein sequence ID" value="SFV64428.1"/>
    <property type="molecule type" value="Genomic_DNA"/>
</dbReference>